<sequence>MSSHLRHLCFIGPEERLPKQLQNSLLRELPDLVVHIEDDWRSLVRSASSKGIHPTTILIDAGYGAANITEFRQIEEMYSNANLCLTLNGDCNSTHHIRECLKAGVIHNILPMNLRLDLWLFAVQILLHGGSYMPPELFELLEVHRNPPMTTAGQTVGGHTSNGACANGTHVVDALTPRENEVLALIAQGLQNKNIAAALRLSEHTIKLHIHHIISKMGVSNRTEAAAAFIQHGEAADNHTR</sequence>
<dbReference type="PROSITE" id="PS00622">
    <property type="entry name" value="HTH_LUXR_1"/>
    <property type="match status" value="1"/>
</dbReference>
<keyword evidence="6" id="KW-1185">Reference proteome</keyword>
<dbReference type="Pfam" id="PF00196">
    <property type="entry name" value="GerE"/>
    <property type="match status" value="1"/>
</dbReference>
<dbReference type="PANTHER" id="PTHR44688:SF16">
    <property type="entry name" value="DNA-BINDING TRANSCRIPTIONAL ACTIVATOR DEVR_DOSR"/>
    <property type="match status" value="1"/>
</dbReference>
<evidence type="ECO:0000256" key="3">
    <source>
        <dbReference type="ARBA" id="ARBA00023163"/>
    </source>
</evidence>
<dbReference type="InterPro" id="IPR000792">
    <property type="entry name" value="Tscrpt_reg_LuxR_C"/>
</dbReference>
<name>A0ABT3QVD0_9HYPH</name>
<comment type="caution">
    <text evidence="5">The sequence shown here is derived from an EMBL/GenBank/DDBJ whole genome shotgun (WGS) entry which is preliminary data.</text>
</comment>
<dbReference type="Gene3D" id="3.40.50.2300">
    <property type="match status" value="1"/>
</dbReference>
<dbReference type="RefSeq" id="WP_265960577.1">
    <property type="nucleotide sequence ID" value="NZ_JAPEVI010000001.1"/>
</dbReference>
<protein>
    <submittedName>
        <fullName evidence="5">Response regulator transcription factor</fullName>
    </submittedName>
</protein>
<evidence type="ECO:0000313" key="5">
    <source>
        <dbReference type="EMBL" id="MCX2720880.1"/>
    </source>
</evidence>
<dbReference type="SMART" id="SM00421">
    <property type="entry name" value="HTH_LUXR"/>
    <property type="match status" value="1"/>
</dbReference>
<keyword evidence="1" id="KW-0805">Transcription regulation</keyword>
<evidence type="ECO:0000256" key="1">
    <source>
        <dbReference type="ARBA" id="ARBA00023015"/>
    </source>
</evidence>
<evidence type="ECO:0000256" key="2">
    <source>
        <dbReference type="ARBA" id="ARBA00023125"/>
    </source>
</evidence>
<evidence type="ECO:0000259" key="4">
    <source>
        <dbReference type="PROSITE" id="PS50043"/>
    </source>
</evidence>
<dbReference type="InterPro" id="IPR016032">
    <property type="entry name" value="Sig_transdc_resp-reg_C-effctor"/>
</dbReference>
<keyword evidence="3" id="KW-0804">Transcription</keyword>
<dbReference type="Proteomes" id="UP001300261">
    <property type="component" value="Unassembled WGS sequence"/>
</dbReference>
<organism evidence="5 6">
    <name type="scientific">Roseibium salinum</name>
    <dbReference type="NCBI Taxonomy" id="1604349"/>
    <lineage>
        <taxon>Bacteria</taxon>
        <taxon>Pseudomonadati</taxon>
        <taxon>Pseudomonadota</taxon>
        <taxon>Alphaproteobacteria</taxon>
        <taxon>Hyphomicrobiales</taxon>
        <taxon>Stappiaceae</taxon>
        <taxon>Roseibium</taxon>
    </lineage>
</organism>
<dbReference type="PROSITE" id="PS50043">
    <property type="entry name" value="HTH_LUXR_2"/>
    <property type="match status" value="1"/>
</dbReference>
<gene>
    <name evidence="5" type="ORF">ON753_00430</name>
</gene>
<dbReference type="PRINTS" id="PR00038">
    <property type="entry name" value="HTHLUXR"/>
</dbReference>
<dbReference type="PANTHER" id="PTHR44688">
    <property type="entry name" value="DNA-BINDING TRANSCRIPTIONAL ACTIVATOR DEVR_DOSR"/>
    <property type="match status" value="1"/>
</dbReference>
<reference evidence="5 6" key="1">
    <citation type="journal article" date="2016" name="Int. J. Syst. Evol. Microbiol.">
        <title>Labrenzia salina sp. nov., isolated from the rhizosphere of the halophyte Arthrocnemum macrostachyum.</title>
        <authorList>
            <person name="Camacho M."/>
            <person name="Redondo-Gomez S."/>
            <person name="Rodriguez-Llorente I."/>
            <person name="Rohde M."/>
            <person name="Sproer C."/>
            <person name="Schumann P."/>
            <person name="Klenk H.P."/>
            <person name="Montero-Calasanz M.D.C."/>
        </authorList>
    </citation>
    <scope>NUCLEOTIDE SEQUENCE [LARGE SCALE GENOMIC DNA]</scope>
    <source>
        <strain evidence="5 6">DSM 29163</strain>
    </source>
</reference>
<evidence type="ECO:0000313" key="6">
    <source>
        <dbReference type="Proteomes" id="UP001300261"/>
    </source>
</evidence>
<proteinExistence type="predicted"/>
<accession>A0ABT3QVD0</accession>
<feature type="domain" description="HTH luxR-type" evidence="4">
    <location>
        <begin position="168"/>
        <end position="233"/>
    </location>
</feature>
<keyword evidence="2" id="KW-0238">DNA-binding</keyword>
<dbReference type="EMBL" id="JAPEVI010000001">
    <property type="protein sequence ID" value="MCX2720880.1"/>
    <property type="molecule type" value="Genomic_DNA"/>
</dbReference>
<dbReference type="SUPFAM" id="SSF46894">
    <property type="entry name" value="C-terminal effector domain of the bipartite response regulators"/>
    <property type="match status" value="1"/>
</dbReference>
<dbReference type="CDD" id="cd06170">
    <property type="entry name" value="LuxR_C_like"/>
    <property type="match status" value="1"/>
</dbReference>